<organism evidence="2 3">
    <name type="scientific">Candidatus Beckwithbacteria bacterium CG10_big_fil_rev_8_21_14_0_10_34_10</name>
    <dbReference type="NCBI Taxonomy" id="1974495"/>
    <lineage>
        <taxon>Bacteria</taxon>
        <taxon>Candidatus Beckwithiibacteriota</taxon>
    </lineage>
</organism>
<dbReference type="Pfam" id="PF00485">
    <property type="entry name" value="PRK"/>
    <property type="match status" value="1"/>
</dbReference>
<dbReference type="InterPro" id="IPR027417">
    <property type="entry name" value="P-loop_NTPase"/>
</dbReference>
<dbReference type="Proteomes" id="UP000230093">
    <property type="component" value="Unassembled WGS sequence"/>
</dbReference>
<dbReference type="PRINTS" id="PR00988">
    <property type="entry name" value="URIDINKINASE"/>
</dbReference>
<dbReference type="AlphaFoldDB" id="A0A2H0W8F0"/>
<protein>
    <recommendedName>
        <fullName evidence="1">Phosphoribulokinase/uridine kinase domain-containing protein</fullName>
    </recommendedName>
</protein>
<dbReference type="GO" id="GO:0005524">
    <property type="term" value="F:ATP binding"/>
    <property type="evidence" value="ECO:0007669"/>
    <property type="project" value="InterPro"/>
</dbReference>
<comment type="caution">
    <text evidence="2">The sequence shown here is derived from an EMBL/GenBank/DDBJ whole genome shotgun (WGS) entry which is preliminary data.</text>
</comment>
<dbReference type="GO" id="GO:0016301">
    <property type="term" value="F:kinase activity"/>
    <property type="evidence" value="ECO:0007669"/>
    <property type="project" value="InterPro"/>
</dbReference>
<dbReference type="EMBL" id="PEZT01000023">
    <property type="protein sequence ID" value="PIS08942.1"/>
    <property type="molecule type" value="Genomic_DNA"/>
</dbReference>
<gene>
    <name evidence="2" type="ORF">COT75_03705</name>
</gene>
<evidence type="ECO:0000313" key="3">
    <source>
        <dbReference type="Proteomes" id="UP000230093"/>
    </source>
</evidence>
<feature type="domain" description="Phosphoribulokinase/uridine kinase" evidence="1">
    <location>
        <begin position="70"/>
        <end position="236"/>
    </location>
</feature>
<evidence type="ECO:0000259" key="1">
    <source>
        <dbReference type="Pfam" id="PF00485"/>
    </source>
</evidence>
<dbReference type="Gene3D" id="3.40.50.300">
    <property type="entry name" value="P-loop containing nucleotide triphosphate hydrolases"/>
    <property type="match status" value="1"/>
</dbReference>
<name>A0A2H0W8F0_9BACT</name>
<evidence type="ECO:0000313" key="2">
    <source>
        <dbReference type="EMBL" id="PIS08942.1"/>
    </source>
</evidence>
<sequence length="276" mass="31117">MSMESEFSRIPLVSADSWMLLGDESGLIIDVSSSEANNFLEITRRLDEWKYLWESGEKIELSVLPQIVLLFGPSGSGKDIVVEEILAEMEESVSHISADWYYGPFGKINDGRSVYANNYDHPHSVDWGLLEHQVGLLRDGLVIKAPIYDFSTHRRAGGEFRKVEPRPIILVSGIMTAHALKDQADLVIGVFAPEIICIKRRIERDISERGRTEHQCLAQIEATVLPGDREYVRPYLEPGILQGNFILVDNSVNTGLGEEPARLNRDVYLEALRRLL</sequence>
<reference evidence="3" key="1">
    <citation type="submission" date="2017-09" db="EMBL/GenBank/DDBJ databases">
        <title>Depth-based differentiation of microbial function through sediment-hosted aquifers and enrichment of novel symbionts in the deep terrestrial subsurface.</title>
        <authorList>
            <person name="Probst A.J."/>
            <person name="Ladd B."/>
            <person name="Jarett J.K."/>
            <person name="Geller-Mcgrath D.E."/>
            <person name="Sieber C.M.K."/>
            <person name="Emerson J.B."/>
            <person name="Anantharaman K."/>
            <person name="Thomas B.C."/>
            <person name="Malmstrom R."/>
            <person name="Stieglmeier M."/>
            <person name="Klingl A."/>
            <person name="Woyke T."/>
            <person name="Ryan C.M."/>
            <person name="Banfield J.F."/>
        </authorList>
    </citation>
    <scope>NUCLEOTIDE SEQUENCE [LARGE SCALE GENOMIC DNA]</scope>
</reference>
<dbReference type="InterPro" id="IPR006083">
    <property type="entry name" value="PRK/URK"/>
</dbReference>
<accession>A0A2H0W8F0</accession>
<dbReference type="SUPFAM" id="SSF52540">
    <property type="entry name" value="P-loop containing nucleoside triphosphate hydrolases"/>
    <property type="match status" value="1"/>
</dbReference>
<proteinExistence type="predicted"/>
<dbReference type="PANTHER" id="PTHR10285">
    <property type="entry name" value="URIDINE KINASE"/>
    <property type="match status" value="1"/>
</dbReference>